<evidence type="ECO:0000256" key="8">
    <source>
        <dbReference type="PIRSR" id="PIRSR601310-3"/>
    </source>
</evidence>
<dbReference type="GO" id="GO:0016787">
    <property type="term" value="F:hydrolase activity"/>
    <property type="evidence" value="ECO:0007669"/>
    <property type="project" value="UniProtKB-KW"/>
</dbReference>
<reference evidence="11" key="1">
    <citation type="submission" date="2020-06" db="EMBL/GenBank/DDBJ databases">
        <title>Draft genome of Bugula neritina, a colonial animal packing powerful symbionts and potential medicines.</title>
        <authorList>
            <person name="Rayko M."/>
        </authorList>
    </citation>
    <scope>NUCLEOTIDE SEQUENCE [LARGE SCALE GENOMIC DNA]</scope>
    <source>
        <strain evidence="11">Kwan_BN1</strain>
    </source>
</reference>
<dbReference type="OrthoDB" id="1915375at2759"/>
<dbReference type="Pfam" id="PF11969">
    <property type="entry name" value="DcpS_C"/>
    <property type="match status" value="1"/>
</dbReference>
<keyword evidence="12" id="KW-1185">Reference proteome</keyword>
<dbReference type="PRINTS" id="PR00332">
    <property type="entry name" value="HISTRIAD"/>
</dbReference>
<dbReference type="InterPro" id="IPR011146">
    <property type="entry name" value="HIT-like"/>
</dbReference>
<evidence type="ECO:0000313" key="12">
    <source>
        <dbReference type="Proteomes" id="UP000593567"/>
    </source>
</evidence>
<dbReference type="InterPro" id="IPR001310">
    <property type="entry name" value="Histidine_triad_HIT"/>
</dbReference>
<comment type="catalytic activity">
    <reaction evidence="3">
        <text>adenosine 5'-phosphoramidate + H2O = NH4(+) + AMP</text>
        <dbReference type="Rhea" id="RHEA:67916"/>
        <dbReference type="ChEBI" id="CHEBI:15377"/>
        <dbReference type="ChEBI" id="CHEBI:28938"/>
        <dbReference type="ChEBI" id="CHEBI:57890"/>
        <dbReference type="ChEBI" id="CHEBI:456215"/>
    </reaction>
</comment>
<dbReference type="AlphaFoldDB" id="A0A7J7J1H3"/>
<dbReference type="PROSITE" id="PS51084">
    <property type="entry name" value="HIT_2"/>
    <property type="match status" value="1"/>
</dbReference>
<dbReference type="EMBL" id="VXIV02003199">
    <property type="protein sequence ID" value="KAF6020032.1"/>
    <property type="molecule type" value="Genomic_DNA"/>
</dbReference>
<organism evidence="11 12">
    <name type="scientific">Bugula neritina</name>
    <name type="common">Brown bryozoan</name>
    <name type="synonym">Sertularia neritina</name>
    <dbReference type="NCBI Taxonomy" id="10212"/>
    <lineage>
        <taxon>Eukaryota</taxon>
        <taxon>Metazoa</taxon>
        <taxon>Spiralia</taxon>
        <taxon>Lophotrochozoa</taxon>
        <taxon>Bryozoa</taxon>
        <taxon>Gymnolaemata</taxon>
        <taxon>Cheilostomatida</taxon>
        <taxon>Flustrina</taxon>
        <taxon>Buguloidea</taxon>
        <taxon>Bugulidae</taxon>
        <taxon>Bugula</taxon>
    </lineage>
</organism>
<evidence type="ECO:0000256" key="7">
    <source>
        <dbReference type="PIRSR" id="PIRSR601310-1"/>
    </source>
</evidence>
<name>A0A7J7J1H3_BUGNE</name>
<dbReference type="Proteomes" id="UP000593567">
    <property type="component" value="Unassembled WGS sequence"/>
</dbReference>
<evidence type="ECO:0000256" key="2">
    <source>
        <dbReference type="ARBA" id="ARBA00022801"/>
    </source>
</evidence>
<dbReference type="PANTHER" id="PTHR12486:SF5">
    <property type="entry name" value="ADENOSINE 5'-MONOPHOSPHORAMIDASE HINT3"/>
    <property type="match status" value="1"/>
</dbReference>
<feature type="active site" description="Tele-AMP-histidine intermediate" evidence="7">
    <location>
        <position position="106"/>
    </location>
</feature>
<evidence type="ECO:0000313" key="11">
    <source>
        <dbReference type="EMBL" id="KAF6020032.1"/>
    </source>
</evidence>
<keyword evidence="2" id="KW-0378">Hydrolase</keyword>
<dbReference type="SUPFAM" id="SSF54197">
    <property type="entry name" value="HIT-like"/>
    <property type="match status" value="1"/>
</dbReference>
<evidence type="ECO:0000256" key="9">
    <source>
        <dbReference type="PROSITE-ProRule" id="PRU00464"/>
    </source>
</evidence>
<evidence type="ECO:0000256" key="5">
    <source>
        <dbReference type="ARBA" id="ARBA00039802"/>
    </source>
</evidence>
<keyword evidence="1" id="KW-0547">Nucleotide-binding</keyword>
<evidence type="ECO:0000256" key="6">
    <source>
        <dbReference type="ARBA" id="ARBA00042361"/>
    </source>
</evidence>
<dbReference type="InterPro" id="IPR036265">
    <property type="entry name" value="HIT-like_sf"/>
</dbReference>
<dbReference type="PANTHER" id="PTHR12486">
    <property type="entry name" value="APRATAXIN-RELATED"/>
    <property type="match status" value="1"/>
</dbReference>
<gene>
    <name evidence="11" type="ORF">EB796_021692</name>
</gene>
<evidence type="ECO:0000256" key="4">
    <source>
        <dbReference type="ARBA" id="ARBA00025764"/>
    </source>
</evidence>
<evidence type="ECO:0000259" key="10">
    <source>
        <dbReference type="PROSITE" id="PS51084"/>
    </source>
</evidence>
<evidence type="ECO:0000256" key="1">
    <source>
        <dbReference type="ARBA" id="ARBA00022741"/>
    </source>
</evidence>
<feature type="domain" description="HIT" evidence="10">
    <location>
        <begin position="12"/>
        <end position="119"/>
    </location>
</feature>
<dbReference type="GO" id="GO:0000166">
    <property type="term" value="F:nucleotide binding"/>
    <property type="evidence" value="ECO:0007669"/>
    <property type="project" value="UniProtKB-KW"/>
</dbReference>
<proteinExistence type="inferred from homology"/>
<protein>
    <recommendedName>
        <fullName evidence="5">Adenosine 5'-monophosphoramidase HINT3</fullName>
    </recommendedName>
    <alternativeName>
        <fullName evidence="6">Histidine triad nucleotide-binding protein 3</fullName>
    </alternativeName>
</protein>
<accession>A0A7J7J1H3</accession>
<comment type="caution">
    <text evidence="11">The sequence shown here is derived from an EMBL/GenBank/DDBJ whole genome shotgun (WGS) entry which is preliminary data.</text>
</comment>
<sequence length="144" mass="16698">MANSKKCVFCDIVNKVLVNGKETEILYEDETVVAFKDIKPATRHHYLVVPKEHLESPKTLTKDNLGLLNHMLEVGENVLVQQGFQSDNNKRFGYHWPPFNSISHLHMHALGNTEELGFFHKGMFMTGTPWFVSHQWLMTYIKQK</sequence>
<comment type="similarity">
    <text evidence="4">Belongs to the HINT family.</text>
</comment>
<dbReference type="Gene3D" id="3.30.428.10">
    <property type="entry name" value="HIT-like"/>
    <property type="match status" value="1"/>
</dbReference>
<evidence type="ECO:0000256" key="3">
    <source>
        <dbReference type="ARBA" id="ARBA00024472"/>
    </source>
</evidence>
<feature type="short sequence motif" description="Histidine triad motif" evidence="8 9">
    <location>
        <begin position="104"/>
        <end position="108"/>
    </location>
</feature>